<keyword evidence="3" id="KW-1185">Reference proteome</keyword>
<reference evidence="2 3" key="1">
    <citation type="submission" date="2023-07" db="EMBL/GenBank/DDBJ databases">
        <authorList>
            <person name="Peeters C."/>
        </authorList>
    </citation>
    <scope>NUCLEOTIDE SEQUENCE [LARGE SCALE GENOMIC DNA]</scope>
    <source>
        <strain evidence="2 3">LMG 18101</strain>
    </source>
</reference>
<evidence type="ECO:0000313" key="2">
    <source>
        <dbReference type="EMBL" id="CAJ0821851.1"/>
    </source>
</evidence>
<feature type="signal peptide" evidence="1">
    <location>
        <begin position="1"/>
        <end position="23"/>
    </location>
</feature>
<comment type="caution">
    <text evidence="2">The sequence shown here is derived from an EMBL/GenBank/DDBJ whole genome shotgun (WGS) entry which is preliminary data.</text>
</comment>
<keyword evidence="1" id="KW-0732">Signal</keyword>
<proteinExistence type="predicted"/>
<sequence length="143" mass="15650">MKSALYAPSLVLLTLLGACGSPAPSQQQLADQANTSNSVITDNGWQALRVRYFDCVQRRADEQVTSQADTKTVVSSVLDACEGELKTMHDAFHDYLSAQMVSSHGKSGARQAANQVTESSREKARVFATDYVNYARYQQAKAR</sequence>
<gene>
    <name evidence="2" type="ORF">LMG18101_04767</name>
</gene>
<protein>
    <recommendedName>
        <fullName evidence="4">Lipoprotein</fullName>
    </recommendedName>
</protein>
<dbReference type="Proteomes" id="UP001189757">
    <property type="component" value="Unassembled WGS sequence"/>
</dbReference>
<accession>A0ABN9JR91</accession>
<name>A0ABN9JR91_9RALS</name>
<evidence type="ECO:0000313" key="3">
    <source>
        <dbReference type="Proteomes" id="UP001189757"/>
    </source>
</evidence>
<evidence type="ECO:0000256" key="1">
    <source>
        <dbReference type="SAM" id="SignalP"/>
    </source>
</evidence>
<dbReference type="RefSeq" id="WP_199032080.1">
    <property type="nucleotide sequence ID" value="NZ_CATZLL010000019.1"/>
</dbReference>
<dbReference type="EMBL" id="CATZLL010000019">
    <property type="protein sequence ID" value="CAJ0821851.1"/>
    <property type="molecule type" value="Genomic_DNA"/>
</dbReference>
<dbReference type="PROSITE" id="PS51257">
    <property type="entry name" value="PROKAR_LIPOPROTEIN"/>
    <property type="match status" value="1"/>
</dbReference>
<evidence type="ECO:0008006" key="4">
    <source>
        <dbReference type="Google" id="ProtNLM"/>
    </source>
</evidence>
<organism evidence="2 3">
    <name type="scientific">Ralstonia flaminis</name>
    <dbReference type="NCBI Taxonomy" id="3058597"/>
    <lineage>
        <taxon>Bacteria</taxon>
        <taxon>Pseudomonadati</taxon>
        <taxon>Pseudomonadota</taxon>
        <taxon>Betaproteobacteria</taxon>
        <taxon>Burkholderiales</taxon>
        <taxon>Burkholderiaceae</taxon>
        <taxon>Ralstonia</taxon>
    </lineage>
</organism>
<feature type="chain" id="PRO_5047202010" description="Lipoprotein" evidence="1">
    <location>
        <begin position="24"/>
        <end position="143"/>
    </location>
</feature>